<dbReference type="GO" id="GO:0005840">
    <property type="term" value="C:ribosome"/>
    <property type="evidence" value="ECO:0007669"/>
    <property type="project" value="UniProtKB-KW"/>
</dbReference>
<dbReference type="Gene3D" id="6.10.250.290">
    <property type="match status" value="1"/>
</dbReference>
<evidence type="ECO:0000256" key="5">
    <source>
        <dbReference type="HAMAP-Rule" id="MF_00362"/>
    </source>
</evidence>
<dbReference type="SUPFAM" id="SSF160369">
    <property type="entry name" value="Ribosomal protein L10-like"/>
    <property type="match status" value="1"/>
</dbReference>
<evidence type="ECO:0000256" key="3">
    <source>
        <dbReference type="ARBA" id="ARBA00023274"/>
    </source>
</evidence>
<comment type="caution">
    <text evidence="6">The sequence shown here is derived from an EMBL/GenBank/DDBJ whole genome shotgun (WGS) entry which is preliminary data.</text>
</comment>
<sequence>MPTAEKEKTIAQAKDWYTRSVGVVFTDYRGLKVRELQHLRTALKAKGGELHVVKNTLFRLAAGEDIQKIPEEMHNGPTAIAFLYGGEAEGAKAILDYAKFNKSLKIKGGFFGGQALAAKQVEALASLPPRDVLIAQLIGTIVAPLTQLIGTVEALYADPIRTVYAAADKLAEGAAA</sequence>
<dbReference type="Gene3D" id="3.30.70.1730">
    <property type="match status" value="1"/>
</dbReference>
<comment type="similarity">
    <text evidence="1 5">Belongs to the universal ribosomal protein uL10 family.</text>
</comment>
<keyword evidence="5" id="KW-0694">RNA-binding</keyword>
<dbReference type="InterPro" id="IPR047865">
    <property type="entry name" value="Ribosomal_uL10_bac_type"/>
</dbReference>
<evidence type="ECO:0000313" key="7">
    <source>
        <dbReference type="Proteomes" id="UP000727962"/>
    </source>
</evidence>
<proteinExistence type="inferred from homology"/>
<keyword evidence="3 5" id="KW-0687">Ribonucleoprotein</keyword>
<accession>A0A931LTP2</accession>
<keyword evidence="2 5" id="KW-0689">Ribosomal protein</keyword>
<organism evidence="6 7">
    <name type="scientific">Fimbriimonas ginsengisoli</name>
    <dbReference type="NCBI Taxonomy" id="1005039"/>
    <lineage>
        <taxon>Bacteria</taxon>
        <taxon>Bacillati</taxon>
        <taxon>Armatimonadota</taxon>
        <taxon>Fimbriimonadia</taxon>
        <taxon>Fimbriimonadales</taxon>
        <taxon>Fimbriimonadaceae</taxon>
        <taxon>Fimbriimonas</taxon>
    </lineage>
</organism>
<evidence type="ECO:0000256" key="2">
    <source>
        <dbReference type="ARBA" id="ARBA00022980"/>
    </source>
</evidence>
<dbReference type="Proteomes" id="UP000727962">
    <property type="component" value="Unassembled WGS sequence"/>
</dbReference>
<evidence type="ECO:0000256" key="4">
    <source>
        <dbReference type="ARBA" id="ARBA00035202"/>
    </source>
</evidence>
<dbReference type="InterPro" id="IPR001790">
    <property type="entry name" value="Ribosomal_uL10"/>
</dbReference>
<protein>
    <recommendedName>
        <fullName evidence="4 5">Large ribosomal subunit protein uL10</fullName>
    </recommendedName>
</protein>
<name>A0A931LTP2_FIMGI</name>
<gene>
    <name evidence="5 6" type="primary">rplJ</name>
    <name evidence="6" type="ORF">HYR64_09285</name>
</gene>
<dbReference type="GO" id="GO:1990904">
    <property type="term" value="C:ribonucleoprotein complex"/>
    <property type="evidence" value="ECO:0007669"/>
    <property type="project" value="UniProtKB-KW"/>
</dbReference>
<dbReference type="NCBIfam" id="NF000955">
    <property type="entry name" value="PRK00099.1-1"/>
    <property type="match status" value="1"/>
</dbReference>
<evidence type="ECO:0000313" key="6">
    <source>
        <dbReference type="EMBL" id="MBI1757283.1"/>
    </source>
</evidence>
<dbReference type="PANTHER" id="PTHR11560">
    <property type="entry name" value="39S RIBOSOMAL PROTEIN L10, MITOCHONDRIAL"/>
    <property type="match status" value="1"/>
</dbReference>
<comment type="subunit">
    <text evidence="5">Part of the ribosomal stalk of the 50S ribosomal subunit. The N-terminus interacts with L11 and the large rRNA to form the base of the stalk. The C-terminus forms an elongated spine to which L12 dimers bind in a sequential fashion forming a multimeric L10(L12)X complex.</text>
</comment>
<reference evidence="6" key="1">
    <citation type="submission" date="2020-07" db="EMBL/GenBank/DDBJ databases">
        <title>Huge and variable diversity of episymbiotic CPR bacteria and DPANN archaea in groundwater ecosystems.</title>
        <authorList>
            <person name="He C.Y."/>
            <person name="Keren R."/>
            <person name="Whittaker M."/>
            <person name="Farag I.F."/>
            <person name="Doudna J."/>
            <person name="Cate J.H.D."/>
            <person name="Banfield J.F."/>
        </authorList>
    </citation>
    <scope>NUCLEOTIDE SEQUENCE</scope>
    <source>
        <strain evidence="6">NC_groundwater_17_Pr7_B-0.1um_64_12</strain>
    </source>
</reference>
<evidence type="ECO:0000256" key="1">
    <source>
        <dbReference type="ARBA" id="ARBA00008889"/>
    </source>
</evidence>
<dbReference type="HAMAP" id="MF_00362">
    <property type="entry name" value="Ribosomal_uL10"/>
    <property type="match status" value="1"/>
</dbReference>
<dbReference type="CDD" id="cd05797">
    <property type="entry name" value="Ribosomal_L10"/>
    <property type="match status" value="1"/>
</dbReference>
<dbReference type="Pfam" id="PF00466">
    <property type="entry name" value="Ribosomal_L10"/>
    <property type="match status" value="1"/>
</dbReference>
<dbReference type="InterPro" id="IPR043141">
    <property type="entry name" value="Ribosomal_uL10-like_sf"/>
</dbReference>
<comment type="function">
    <text evidence="5">Forms part of the ribosomal stalk, playing a central role in the interaction of the ribosome with GTP-bound translation factors.</text>
</comment>
<dbReference type="GO" id="GO:0006412">
    <property type="term" value="P:translation"/>
    <property type="evidence" value="ECO:0007669"/>
    <property type="project" value="UniProtKB-UniRule"/>
</dbReference>
<dbReference type="GO" id="GO:0070180">
    <property type="term" value="F:large ribosomal subunit rRNA binding"/>
    <property type="evidence" value="ECO:0007669"/>
    <property type="project" value="UniProtKB-UniRule"/>
</dbReference>
<keyword evidence="5" id="KW-0699">rRNA-binding</keyword>
<dbReference type="InterPro" id="IPR022973">
    <property type="entry name" value="Ribosomal_uL10_bac"/>
</dbReference>
<dbReference type="AlphaFoldDB" id="A0A931LTP2"/>
<dbReference type="EMBL" id="JACOSL010000057">
    <property type="protein sequence ID" value="MBI1757283.1"/>
    <property type="molecule type" value="Genomic_DNA"/>
</dbReference>